<dbReference type="GO" id="GO:0007018">
    <property type="term" value="P:microtubule-based movement"/>
    <property type="evidence" value="ECO:0007669"/>
    <property type="project" value="InterPro"/>
</dbReference>
<keyword evidence="6" id="KW-0206">Cytoskeleton</keyword>
<dbReference type="FunFam" id="3.40.850.10:FF:000012">
    <property type="entry name" value="Kinesin-like protein"/>
    <property type="match status" value="1"/>
</dbReference>
<evidence type="ECO:0000259" key="11">
    <source>
        <dbReference type="PROSITE" id="PS50067"/>
    </source>
</evidence>
<dbReference type="InterPro" id="IPR013761">
    <property type="entry name" value="SAM/pointed_sf"/>
</dbReference>
<dbReference type="InterPro" id="IPR009060">
    <property type="entry name" value="UBA-like_sf"/>
</dbReference>
<dbReference type="InterPro" id="IPR027417">
    <property type="entry name" value="P-loop_NTPase"/>
</dbReference>
<dbReference type="CDD" id="cd14316">
    <property type="entry name" value="UBA2_UBAP1_like"/>
    <property type="match status" value="1"/>
</dbReference>
<dbReference type="SMART" id="SM00165">
    <property type="entry name" value="UBA"/>
    <property type="match status" value="2"/>
</dbReference>
<feature type="domain" description="UBA" evidence="10">
    <location>
        <begin position="1610"/>
        <end position="1651"/>
    </location>
</feature>
<feature type="domain" description="UBA" evidence="10">
    <location>
        <begin position="1672"/>
        <end position="1719"/>
    </location>
</feature>
<dbReference type="Gene3D" id="3.40.850.10">
    <property type="entry name" value="Kinesin motor domain"/>
    <property type="match status" value="1"/>
</dbReference>
<feature type="binding site" evidence="8">
    <location>
        <begin position="201"/>
        <end position="208"/>
    </location>
    <ligand>
        <name>ATP</name>
        <dbReference type="ChEBI" id="CHEBI:30616"/>
    </ligand>
</feature>
<keyword evidence="2" id="KW-0493">Microtubule</keyword>
<evidence type="ECO:0000256" key="5">
    <source>
        <dbReference type="ARBA" id="ARBA00023175"/>
    </source>
</evidence>
<keyword evidence="4 8" id="KW-0067">ATP-binding</keyword>
<keyword evidence="5 8" id="KW-0505">Motor protein</keyword>
<gene>
    <name evidence="13" type="primary">Kif24</name>
    <name evidence="13" type="ORF">GTO96_0020757</name>
</gene>
<dbReference type="PROSITE" id="PS50030">
    <property type="entry name" value="UBA"/>
    <property type="match status" value="2"/>
</dbReference>
<evidence type="ECO:0000256" key="8">
    <source>
        <dbReference type="PROSITE-ProRule" id="PRU00283"/>
    </source>
</evidence>
<dbReference type="PANTHER" id="PTHR47971">
    <property type="entry name" value="KINESIN-RELATED PROTEIN 6"/>
    <property type="match status" value="1"/>
</dbReference>
<dbReference type="CDD" id="cd01367">
    <property type="entry name" value="KISc_KIF2_like"/>
    <property type="match status" value="1"/>
</dbReference>
<keyword evidence="14" id="KW-1185">Reference proteome</keyword>
<evidence type="ECO:0000256" key="1">
    <source>
        <dbReference type="ARBA" id="ARBA00004245"/>
    </source>
</evidence>
<dbReference type="InterPro" id="IPR036961">
    <property type="entry name" value="Kinesin_motor_dom_sf"/>
</dbReference>
<dbReference type="InterPro" id="IPR027640">
    <property type="entry name" value="Kinesin-like_fam"/>
</dbReference>
<evidence type="ECO:0000256" key="9">
    <source>
        <dbReference type="SAM" id="MobiDB-lite"/>
    </source>
</evidence>
<dbReference type="Proteomes" id="UP000886611">
    <property type="component" value="Unassembled WGS sequence"/>
</dbReference>
<evidence type="ECO:0000256" key="6">
    <source>
        <dbReference type="ARBA" id="ARBA00023212"/>
    </source>
</evidence>
<evidence type="ECO:0000256" key="2">
    <source>
        <dbReference type="ARBA" id="ARBA00022701"/>
    </source>
</evidence>
<feature type="non-terminal residue" evidence="13">
    <location>
        <position position="1723"/>
    </location>
</feature>
<dbReference type="InterPro" id="IPR015940">
    <property type="entry name" value="UBA"/>
</dbReference>
<dbReference type="EMBL" id="JAATIS010001241">
    <property type="protein sequence ID" value="KAG2466524.1"/>
    <property type="molecule type" value="Genomic_DNA"/>
</dbReference>
<proteinExistence type="inferred from homology"/>
<feature type="domain" description="Kinesin motor" evidence="11">
    <location>
        <begin position="111"/>
        <end position="434"/>
    </location>
</feature>
<dbReference type="PROSITE" id="PS51497">
    <property type="entry name" value="UMA"/>
    <property type="match status" value="1"/>
</dbReference>
<dbReference type="PROSITE" id="PS00411">
    <property type="entry name" value="KINESIN_MOTOR_1"/>
    <property type="match status" value="1"/>
</dbReference>
<comment type="caution">
    <text evidence="13">The sequence shown here is derived from an EMBL/GenBank/DDBJ whole genome shotgun (WGS) entry which is preliminary data.</text>
</comment>
<sequence length="1723" mass="193508">MVKGCELKQSNNSLGDLEKMASCLYECLCEAGLQKYFTQFTNMGVKNPQELSRITMLDYPQLGIHDIKDCTRLFQLVQMIKALQADDGKRDPTRKGKSHQNQCEDQMECQKIRVCIRKRPMGVQEVHRGETDIISTLDKKSVLIHEMKEAVDLTEYLLQHEFHFDEVFDETCTNQDVYMKTTFPLIQHVFKGGKATCFAYGQTGAGKTHTMIGTRQKPGLYALAARDIFQLLDKSQLCQKFHVYISFFEIYCGQLYDLLNRKKRLFAREDGNHVVQIVGLREEKVASADMLLEAISWGNQERSRGASGVNTDSSRSHGIIQIQIKDLARRVFGRISFIDLAGSERAADTRDPDKVTKMEGAEINQSLLALKECIRALDQEHTHTPFRQSKLTQVLKDSFIGNSKTCMIANVSPSHVSTEHTLNTLRYADRVKELKRGIKSSSSVSSFKKSKVLGATSPKHCKNSCKERICNKKVKLRKENGIPFPSQSYFQPTYNSFQSSNVILSSTPKSSVPSKYCRGAKEAWREHASPMKGKFRGEGHQDILSKQSDKDSSLNCIDMSVKNNDFKSSIDANPSVTNTEPYFHNLQHLPPVWKQNILRKTNYDNSSVSSDHFFDSSVNSTIQLEERVHHLEMYHKNLQQPAILQQTLSYQPLEDLLALYRLENFGQTLDYFHDVGDMKKPYCQDQGFHYSKVNSQSRSSEMDFIEKNQIDLHHTLSSNNPDQDDDNTSASLNLSRDEQVEILKIVAKTREQEEGVFGACDWQNEECNVYVGEHNDNAGKEECQYSGKPVYQKMLYTDAQHEFKEENDSGLKDLKLYPNQWLGETTWGCLVDDIHSHSEWCTEEEYSTDRSSESNKTADKLYSQEDNPISSEPNLNDLSADQKQLNSILPETLEAHKEIPLFTHKKFINIPTLKTEVTKLDKSEEEFGHLIPAHGVKSSDTENSENIFDSLILDDSVSGNMAPLTVSLLDVERTDASDSIFQVAPICQNESISMNPYAAAKNSLEESREDCLLQSSNTETKNLKGHEVPHLALGNSSVTDSANDYSGTDSICGLQQEDLAIVISAGNFVTHDYCISKYSINLLSDLQGQHHQSCKETGNNQSTEKKHSIEIPNEMDNVMSVAAGNILDRVPEKIPPFSLSKKLEKAESKECVVPRRELEKPTDDCKRPNGNFTQLGEVNFPEVTRMEINEPKLNSQNFKLFKEELFLNGSFNFTVGHDLKTFSESKVTVMPLPPLQESVGIDEAMLGKQIDALGKVRYLDDVQFKISDKFKTPPKVGLPMGFKLQDYHILLAECEYDFTPAKRIIEWGKEIEQMRLRQEEAELATSTRDRQENVPEVNQEDCTQIETSGPPLSAIHPILAGLRHNDILTPLPAPSIAVSRQRDLSPPPSHNSTFNLADFECEEDPFDKLELKTINDKEELRNILQVVSIPESTEVTVSDTKFDSSKFSLIHKPNGLITLLQLNSSESSKLSPLGPGTPFAALPCNIRSLSFPKLSDSEEHPSASMDNKNQNIMCSSRSSERPVSLPNGSASRLTAVLKDKSNVQTSRHGFPVDKSGTSATIFHTGVLPESLCNKQVKQHAQSVSSKTHSAVSSNSVDDVLSVGAVLKALSPSERECVETLVGMGYPSDSVIRAIQKQGQNVDEVLDYLLVYGRLCERGFDAGSVEECLDRYSCSEEKALEFLQLMSKFQEMGFEQNMIKQALIIHGSNQEKALEELVARGGAS</sequence>
<evidence type="ECO:0000256" key="3">
    <source>
        <dbReference type="ARBA" id="ARBA00022741"/>
    </source>
</evidence>
<dbReference type="InterPro" id="IPR023340">
    <property type="entry name" value="UMA"/>
</dbReference>
<comment type="subcellular location">
    <subcellularLocation>
        <location evidence="1">Cytoplasm</location>
        <location evidence="1">Cytoskeleton</location>
    </subcellularLocation>
</comment>
<evidence type="ECO:0000256" key="4">
    <source>
        <dbReference type="ARBA" id="ARBA00022840"/>
    </source>
</evidence>
<dbReference type="InterPro" id="IPR049467">
    <property type="entry name" value="UBAP-1-like_UBA2"/>
</dbReference>
<feature type="compositionally biased region" description="Polar residues" evidence="9">
    <location>
        <begin position="864"/>
        <end position="877"/>
    </location>
</feature>
<dbReference type="Gene3D" id="1.20.120.1920">
    <property type="entry name" value="UBAP1 SOUBA domain"/>
    <property type="match status" value="1"/>
</dbReference>
<dbReference type="GO" id="GO:0005874">
    <property type="term" value="C:microtubule"/>
    <property type="evidence" value="ECO:0007669"/>
    <property type="project" value="UniProtKB-KW"/>
</dbReference>
<accession>A0A8X7XFR2</accession>
<evidence type="ECO:0000313" key="13">
    <source>
        <dbReference type="EMBL" id="KAG2466524.1"/>
    </source>
</evidence>
<feature type="region of interest" description="Disordered" evidence="9">
    <location>
        <begin position="844"/>
        <end position="877"/>
    </location>
</feature>
<dbReference type="SUPFAM" id="SSF52540">
    <property type="entry name" value="P-loop containing nucleoside triphosphate hydrolases"/>
    <property type="match status" value="1"/>
</dbReference>
<dbReference type="SUPFAM" id="SSF47769">
    <property type="entry name" value="SAM/Pointed domain"/>
    <property type="match status" value="1"/>
</dbReference>
<dbReference type="GO" id="GO:0007019">
    <property type="term" value="P:microtubule depolymerization"/>
    <property type="evidence" value="ECO:0007669"/>
    <property type="project" value="TreeGrafter"/>
</dbReference>
<evidence type="ECO:0000256" key="7">
    <source>
        <dbReference type="ARBA" id="ARBA00061030"/>
    </source>
</evidence>
<feature type="non-terminal residue" evidence="13">
    <location>
        <position position="1"/>
    </location>
</feature>
<dbReference type="Pfam" id="PF22567">
    <property type="entry name" value="UBA_9"/>
    <property type="match status" value="1"/>
</dbReference>
<dbReference type="PANTHER" id="PTHR47971:SF20">
    <property type="entry name" value="KINESIN-LIKE PROTEIN KIF24"/>
    <property type="match status" value="1"/>
</dbReference>
<organism evidence="13 14">
    <name type="scientific">Polypterus senegalus</name>
    <name type="common">Senegal bichir</name>
    <dbReference type="NCBI Taxonomy" id="55291"/>
    <lineage>
        <taxon>Eukaryota</taxon>
        <taxon>Metazoa</taxon>
        <taxon>Chordata</taxon>
        <taxon>Craniata</taxon>
        <taxon>Vertebrata</taxon>
        <taxon>Euteleostomi</taxon>
        <taxon>Actinopterygii</taxon>
        <taxon>Polypteriformes</taxon>
        <taxon>Polypteridae</taxon>
        <taxon>Polypterus</taxon>
    </lineage>
</organism>
<dbReference type="SUPFAM" id="SSF46934">
    <property type="entry name" value="UBA-like"/>
    <property type="match status" value="2"/>
</dbReference>
<dbReference type="PROSITE" id="PS50067">
    <property type="entry name" value="KINESIN_MOTOR_2"/>
    <property type="match status" value="1"/>
</dbReference>
<keyword evidence="3 8" id="KW-0547">Nucleotide-binding</keyword>
<dbReference type="PRINTS" id="PR00380">
    <property type="entry name" value="KINESINHEAVY"/>
</dbReference>
<evidence type="ECO:0000259" key="12">
    <source>
        <dbReference type="PROSITE" id="PS51497"/>
    </source>
</evidence>
<dbReference type="InterPro" id="IPR019821">
    <property type="entry name" value="Kinesin_motor_CS"/>
</dbReference>
<reference evidence="13 14" key="1">
    <citation type="journal article" date="2021" name="Cell">
        <title>Tracing the genetic footprints of vertebrate landing in non-teleost ray-finned fishes.</title>
        <authorList>
            <person name="Bi X."/>
            <person name="Wang K."/>
            <person name="Yang L."/>
            <person name="Pan H."/>
            <person name="Jiang H."/>
            <person name="Wei Q."/>
            <person name="Fang M."/>
            <person name="Yu H."/>
            <person name="Zhu C."/>
            <person name="Cai Y."/>
            <person name="He Y."/>
            <person name="Gan X."/>
            <person name="Zeng H."/>
            <person name="Yu D."/>
            <person name="Zhu Y."/>
            <person name="Jiang H."/>
            <person name="Qiu Q."/>
            <person name="Yang H."/>
            <person name="Zhang Y.E."/>
            <person name="Wang W."/>
            <person name="Zhu M."/>
            <person name="He S."/>
            <person name="Zhang G."/>
        </authorList>
    </citation>
    <scope>NUCLEOTIDE SEQUENCE [LARGE SCALE GENOMIC DNA]</scope>
    <source>
        <strain evidence="13">Bchr_013</strain>
    </source>
</reference>
<feature type="compositionally biased region" description="Basic and acidic residues" evidence="9">
    <location>
        <begin position="847"/>
        <end position="863"/>
    </location>
</feature>
<protein>
    <submittedName>
        <fullName evidence="13">KIF24 protein</fullName>
    </submittedName>
</protein>
<dbReference type="Pfam" id="PF21267">
    <property type="entry name" value="UBAP-1_UBA2"/>
    <property type="match status" value="1"/>
</dbReference>
<evidence type="ECO:0000313" key="14">
    <source>
        <dbReference type="Proteomes" id="UP000886611"/>
    </source>
</evidence>
<name>A0A8X7XFR2_POLSE</name>
<feature type="domain" description="UMA" evidence="12">
    <location>
        <begin position="1259"/>
        <end position="1305"/>
    </location>
</feature>
<dbReference type="InterPro" id="IPR042575">
    <property type="entry name" value="UBAP1_C"/>
</dbReference>
<dbReference type="GO" id="GO:0008017">
    <property type="term" value="F:microtubule binding"/>
    <property type="evidence" value="ECO:0007669"/>
    <property type="project" value="InterPro"/>
</dbReference>
<dbReference type="GO" id="GO:0005524">
    <property type="term" value="F:ATP binding"/>
    <property type="evidence" value="ECO:0007669"/>
    <property type="project" value="UniProtKB-UniRule"/>
</dbReference>
<evidence type="ECO:0000259" key="10">
    <source>
        <dbReference type="PROSITE" id="PS50030"/>
    </source>
</evidence>
<dbReference type="GO" id="GO:0003777">
    <property type="term" value="F:microtubule motor activity"/>
    <property type="evidence" value="ECO:0007669"/>
    <property type="project" value="InterPro"/>
</dbReference>
<feature type="region of interest" description="Disordered" evidence="9">
    <location>
        <begin position="714"/>
        <end position="733"/>
    </location>
</feature>
<dbReference type="InterPro" id="IPR001752">
    <property type="entry name" value="Kinesin_motor_dom"/>
</dbReference>
<dbReference type="Pfam" id="PF00225">
    <property type="entry name" value="Kinesin"/>
    <property type="match status" value="1"/>
</dbReference>
<comment type="similarity">
    <text evidence="7">Belongs to the TRAFAC class myosin-kinesin ATPase superfamily. Kinesin family. KIN-13 subfamily.</text>
</comment>
<keyword evidence="6" id="KW-0963">Cytoplasm</keyword>
<dbReference type="SMART" id="SM00129">
    <property type="entry name" value="KISc"/>
    <property type="match status" value="1"/>
</dbReference>